<dbReference type="RefSeq" id="WP_371438210.1">
    <property type="nucleotide sequence ID" value="NZ_JBHSRS010000083.1"/>
</dbReference>
<dbReference type="GO" id="GO:0016757">
    <property type="term" value="F:glycosyltransferase activity"/>
    <property type="evidence" value="ECO:0007669"/>
    <property type="project" value="UniProtKB-KW"/>
</dbReference>
<keyword evidence="1 3" id="KW-0328">Glycosyltransferase</keyword>
<reference evidence="4" key="1">
    <citation type="journal article" date="2019" name="Int. J. Syst. Evol. Microbiol.">
        <title>The Global Catalogue of Microorganisms (GCM) 10K type strain sequencing project: providing services to taxonomists for standard genome sequencing and annotation.</title>
        <authorList>
            <consortium name="The Broad Institute Genomics Platform"/>
            <consortium name="The Broad Institute Genome Sequencing Center for Infectious Disease"/>
            <person name="Wu L."/>
            <person name="Ma J."/>
        </authorList>
    </citation>
    <scope>NUCLEOTIDE SEQUENCE [LARGE SCALE GENOMIC DNA]</scope>
    <source>
        <strain evidence="4">CCUG 39402</strain>
    </source>
</reference>
<dbReference type="Pfam" id="PF13692">
    <property type="entry name" value="Glyco_trans_1_4"/>
    <property type="match status" value="1"/>
</dbReference>
<organism evidence="3 4">
    <name type="scientific">Polaromonas aquatica</name>
    <dbReference type="NCBI Taxonomy" id="332657"/>
    <lineage>
        <taxon>Bacteria</taxon>
        <taxon>Pseudomonadati</taxon>
        <taxon>Pseudomonadota</taxon>
        <taxon>Betaproteobacteria</taxon>
        <taxon>Burkholderiales</taxon>
        <taxon>Comamonadaceae</taxon>
        <taxon>Polaromonas</taxon>
    </lineage>
</organism>
<comment type="caution">
    <text evidence="3">The sequence shown here is derived from an EMBL/GenBank/DDBJ whole genome shotgun (WGS) entry which is preliminary data.</text>
</comment>
<name>A0ABW1U0Z6_9BURK</name>
<dbReference type="EC" id="2.4.-.-" evidence="3"/>
<accession>A0ABW1U0Z6</accession>
<evidence type="ECO:0000256" key="2">
    <source>
        <dbReference type="ARBA" id="ARBA00022679"/>
    </source>
</evidence>
<dbReference type="Gene3D" id="3.40.50.2000">
    <property type="entry name" value="Glycogen Phosphorylase B"/>
    <property type="match status" value="2"/>
</dbReference>
<dbReference type="Proteomes" id="UP001596270">
    <property type="component" value="Unassembled WGS sequence"/>
</dbReference>
<sequence>MRVLFVSDYPHLPDIKGGLQTTTHDLCQAMGVIGAEVAVLCGLSLTAAQDEIAGAGLAHQTFSDEALGYLCMRAVSPAAALPLAAAAWNASIIVVQSGNSLSPMVLASLRTGRPTAVYLHNVEVHQLGGMLIPDPSLLYLANSAFTADRWRALCGLHCHVIEPVLHAEKYLASDGGSRVLFVNPMPIKGVQLMFALAEHCPDLPFLVLESWNLDPHWRAYCQQRARSLGNVQWLGPQDDMRGVYAQARVLLMPSVWEESFGRTVIEAQLNGIPVLASHRGALPETVGEGGLTIDPHEPVEVWADALRRLMGGHESFGAAARYRAESHAANTPLVAAQLLGLLTEHALR</sequence>
<gene>
    <name evidence="3" type="ORF">ACFQND_20360</name>
</gene>
<keyword evidence="4" id="KW-1185">Reference proteome</keyword>
<proteinExistence type="predicted"/>
<dbReference type="SUPFAM" id="SSF53756">
    <property type="entry name" value="UDP-Glycosyltransferase/glycogen phosphorylase"/>
    <property type="match status" value="1"/>
</dbReference>
<evidence type="ECO:0000313" key="4">
    <source>
        <dbReference type="Proteomes" id="UP001596270"/>
    </source>
</evidence>
<keyword evidence="2 3" id="KW-0808">Transferase</keyword>
<evidence type="ECO:0000256" key="1">
    <source>
        <dbReference type="ARBA" id="ARBA00022676"/>
    </source>
</evidence>
<dbReference type="EMBL" id="JBHSRS010000083">
    <property type="protein sequence ID" value="MFC6283586.1"/>
    <property type="molecule type" value="Genomic_DNA"/>
</dbReference>
<dbReference type="PANTHER" id="PTHR12526">
    <property type="entry name" value="GLYCOSYLTRANSFERASE"/>
    <property type="match status" value="1"/>
</dbReference>
<protein>
    <submittedName>
        <fullName evidence="3">Glycosyltransferase</fullName>
        <ecNumber evidence="3">2.4.-.-</ecNumber>
    </submittedName>
</protein>
<dbReference type="PANTHER" id="PTHR12526:SF510">
    <property type="entry name" value="D-INOSITOL 3-PHOSPHATE GLYCOSYLTRANSFERASE"/>
    <property type="match status" value="1"/>
</dbReference>
<evidence type="ECO:0000313" key="3">
    <source>
        <dbReference type="EMBL" id="MFC6283586.1"/>
    </source>
</evidence>